<dbReference type="InterPro" id="IPR016039">
    <property type="entry name" value="Thiolase-like"/>
</dbReference>
<dbReference type="Pfam" id="PF08541">
    <property type="entry name" value="ACP_syn_III_C"/>
    <property type="match status" value="1"/>
</dbReference>
<evidence type="ECO:0000256" key="3">
    <source>
        <dbReference type="SAM" id="MobiDB-lite"/>
    </source>
</evidence>
<protein>
    <recommendedName>
        <fullName evidence="5">Beta-ketoacyl-[acyl-carrier-protein] synthase III C-terminal domain-containing protein</fullName>
    </recommendedName>
</protein>
<evidence type="ECO:0000256" key="2">
    <source>
        <dbReference type="ARBA" id="ARBA00022679"/>
    </source>
</evidence>
<dbReference type="AlphaFoldDB" id="A0A8S9KCL9"/>
<feature type="transmembrane region" description="Helical" evidence="4">
    <location>
        <begin position="61"/>
        <end position="83"/>
    </location>
</feature>
<feature type="region of interest" description="Disordered" evidence="3">
    <location>
        <begin position="25"/>
        <end position="50"/>
    </location>
</feature>
<comment type="caution">
    <text evidence="6">The sequence shown here is derived from an EMBL/GenBank/DDBJ whole genome shotgun (WGS) entry which is preliminary data.</text>
</comment>
<keyword evidence="4" id="KW-0472">Membrane</keyword>
<evidence type="ECO:0000259" key="5">
    <source>
        <dbReference type="Pfam" id="PF08541"/>
    </source>
</evidence>
<dbReference type="SUPFAM" id="SSF53901">
    <property type="entry name" value="Thiolase-like"/>
    <property type="match status" value="1"/>
</dbReference>
<accession>A0A8S9KCL9</accession>
<evidence type="ECO:0000313" key="6">
    <source>
        <dbReference type="EMBL" id="KAF2592205.1"/>
    </source>
</evidence>
<dbReference type="EMBL" id="QGKY02000164">
    <property type="protein sequence ID" value="KAF2592205.1"/>
    <property type="molecule type" value="Genomic_DNA"/>
</dbReference>
<dbReference type="GO" id="GO:0016020">
    <property type="term" value="C:membrane"/>
    <property type="evidence" value="ECO:0007669"/>
    <property type="project" value="InterPro"/>
</dbReference>
<evidence type="ECO:0000256" key="4">
    <source>
        <dbReference type="SAM" id="Phobius"/>
    </source>
</evidence>
<reference evidence="6" key="1">
    <citation type="submission" date="2019-12" db="EMBL/GenBank/DDBJ databases">
        <title>Genome sequencing and annotation of Brassica cretica.</title>
        <authorList>
            <person name="Studholme D.J."/>
            <person name="Sarris P.F."/>
        </authorList>
    </citation>
    <scope>NUCLEOTIDE SEQUENCE</scope>
    <source>
        <strain evidence="6">PFS-102/07</strain>
        <tissue evidence="6">Leaf</tissue>
    </source>
</reference>
<dbReference type="GO" id="GO:0016747">
    <property type="term" value="F:acyltransferase activity, transferring groups other than amino-acyl groups"/>
    <property type="evidence" value="ECO:0007669"/>
    <property type="project" value="InterPro"/>
</dbReference>
<keyword evidence="2" id="KW-0808">Transferase</keyword>
<keyword evidence="4" id="KW-0812">Transmembrane</keyword>
<name>A0A8S9KCL9_BRACR</name>
<evidence type="ECO:0000256" key="1">
    <source>
        <dbReference type="ARBA" id="ARBA00005194"/>
    </source>
</evidence>
<sequence>MSLYKTWKILWKWSRGKGFEEYSVLTPKDSHSPPSQRTTASSEQPQASPPPPRVINIFQTFISFPYLLTASACVIITLFAYYFNQNIYFIDFSCYQFHRTPQNHPKELQLEGVEKHLKLENEDGEASRSTLYRYGNTSSSSVWYELQYLEAKGRMKKGDRVWQIGFGSGFNSKESFSSCVQLAMDEKPCEGDDYITVLTNNIISSSLEKTKCK</sequence>
<gene>
    <name evidence="6" type="ORF">F2Q70_00045243</name>
</gene>
<dbReference type="InterPro" id="IPR012392">
    <property type="entry name" value="3-ktacl-CoA_syn"/>
</dbReference>
<dbReference type="Gene3D" id="3.40.47.10">
    <property type="match status" value="1"/>
</dbReference>
<keyword evidence="4" id="KW-1133">Transmembrane helix</keyword>
<organism evidence="6">
    <name type="scientific">Brassica cretica</name>
    <name type="common">Mustard</name>
    <dbReference type="NCBI Taxonomy" id="69181"/>
    <lineage>
        <taxon>Eukaryota</taxon>
        <taxon>Viridiplantae</taxon>
        <taxon>Streptophyta</taxon>
        <taxon>Embryophyta</taxon>
        <taxon>Tracheophyta</taxon>
        <taxon>Spermatophyta</taxon>
        <taxon>Magnoliopsida</taxon>
        <taxon>eudicotyledons</taxon>
        <taxon>Gunneridae</taxon>
        <taxon>Pentapetalae</taxon>
        <taxon>rosids</taxon>
        <taxon>malvids</taxon>
        <taxon>Brassicales</taxon>
        <taxon>Brassicaceae</taxon>
        <taxon>Brassiceae</taxon>
        <taxon>Brassica</taxon>
    </lineage>
</organism>
<dbReference type="PANTHER" id="PTHR31561">
    <property type="entry name" value="3-KETOACYL-COA SYNTHASE"/>
    <property type="match status" value="1"/>
</dbReference>
<comment type="pathway">
    <text evidence="1">Lipid metabolism; fatty acid biosynthesis.</text>
</comment>
<proteinExistence type="predicted"/>
<feature type="domain" description="Beta-ketoacyl-[acyl-carrier-protein] synthase III C-terminal" evidence="5">
    <location>
        <begin position="113"/>
        <end position="171"/>
    </location>
</feature>
<dbReference type="GO" id="GO:0006633">
    <property type="term" value="P:fatty acid biosynthetic process"/>
    <property type="evidence" value="ECO:0007669"/>
    <property type="project" value="InterPro"/>
</dbReference>
<dbReference type="InterPro" id="IPR013747">
    <property type="entry name" value="ACP_syn_III_C"/>
</dbReference>